<evidence type="ECO:0000256" key="5">
    <source>
        <dbReference type="ARBA" id="ARBA00023065"/>
    </source>
</evidence>
<comment type="caution">
    <text evidence="10">The sequence shown here is derived from an EMBL/GenBank/DDBJ whole genome shotgun (WGS) entry which is preliminary data.</text>
</comment>
<keyword evidence="4 8" id="KW-1133">Transmembrane helix</keyword>
<keyword evidence="11" id="KW-1185">Reference proteome</keyword>
<feature type="transmembrane region" description="Helical" evidence="8">
    <location>
        <begin position="36"/>
        <end position="56"/>
    </location>
</feature>
<feature type="transmembrane region" description="Helical" evidence="8">
    <location>
        <begin position="308"/>
        <end position="330"/>
    </location>
</feature>
<dbReference type="InterPro" id="IPR038770">
    <property type="entry name" value="Na+/solute_symporter_sf"/>
</dbReference>
<keyword evidence="3 8" id="KW-0812">Transmembrane</keyword>
<feature type="transmembrane region" description="Helical" evidence="8">
    <location>
        <begin position="214"/>
        <end position="233"/>
    </location>
</feature>
<evidence type="ECO:0000313" key="11">
    <source>
        <dbReference type="Proteomes" id="UP000252586"/>
    </source>
</evidence>
<protein>
    <submittedName>
        <fullName evidence="10">Transporter (CPA2 family)</fullName>
    </submittedName>
</protein>
<evidence type="ECO:0000313" key="10">
    <source>
        <dbReference type="EMBL" id="RBO96777.1"/>
    </source>
</evidence>
<keyword evidence="2" id="KW-0813">Transport</keyword>
<feature type="transmembrane region" description="Helical" evidence="8">
    <location>
        <begin position="336"/>
        <end position="357"/>
    </location>
</feature>
<comment type="subcellular location">
    <subcellularLocation>
        <location evidence="1">Membrane</location>
        <topology evidence="1">Multi-pass membrane protein</topology>
    </subcellularLocation>
</comment>
<feature type="transmembrane region" description="Helical" evidence="8">
    <location>
        <begin position="82"/>
        <end position="102"/>
    </location>
</feature>
<gene>
    <name evidence="10" type="ORF">DFR74_101794</name>
</gene>
<dbReference type="AlphaFoldDB" id="A0A366E393"/>
<evidence type="ECO:0000259" key="9">
    <source>
        <dbReference type="Pfam" id="PF00999"/>
    </source>
</evidence>
<dbReference type="RefSeq" id="WP_067508999.1">
    <property type="nucleotide sequence ID" value="NZ_CP107943.1"/>
</dbReference>
<evidence type="ECO:0000256" key="2">
    <source>
        <dbReference type="ARBA" id="ARBA00022448"/>
    </source>
</evidence>
<sequence length="461" mass="49005">MPTLLEISTKLFLQIAVILAAYRLLWPLLRRLAQVQVMAIMVAGFLLGPSALGWIWPGAQQWLFPQTLEISGTAVQHPNLTVLYMVGQIGLVLFMFMVGASFDLTILGAHLRKASITSATGIVVPLLLGGAAGWWMAGSQRWFTDAVAPWQAALFLAAAVAVTAFPVLAWIIRDAGLVRTRLGTLSLASAALDDAVAWLLLAVVVATAQASPGGAVLACAGGVCFVLIMAFLARPLLARLRDAGPAQGERTGGLPVGPLVVILIVVLLSASFTDFVGIHSVLGAFVAGLVMPRGTLIDRIRDRVDPLVSYLLLPAFFIYTGLNTELALIFEPVVLAMALLVLLLSFAGKFGAIGLAARWQGMSWREAGTMGALANARGLMELVLINIGLAAGLITPELFTVLALMTFVTTAAATPLQRLFERSAWKQGRVFGPDGEQPKPVPRPHEVGSERDPTDHGRARS</sequence>
<feature type="transmembrane region" description="Helical" evidence="8">
    <location>
        <begin position="149"/>
        <end position="172"/>
    </location>
</feature>
<feature type="transmembrane region" description="Helical" evidence="8">
    <location>
        <begin position="254"/>
        <end position="272"/>
    </location>
</feature>
<feature type="transmembrane region" description="Helical" evidence="8">
    <location>
        <begin position="378"/>
        <end position="395"/>
    </location>
</feature>
<organism evidence="10 11">
    <name type="scientific">Nocardia puris</name>
    <dbReference type="NCBI Taxonomy" id="208602"/>
    <lineage>
        <taxon>Bacteria</taxon>
        <taxon>Bacillati</taxon>
        <taxon>Actinomycetota</taxon>
        <taxon>Actinomycetes</taxon>
        <taxon>Mycobacteriales</taxon>
        <taxon>Nocardiaceae</taxon>
        <taxon>Nocardia</taxon>
    </lineage>
</organism>
<dbReference type="OrthoDB" id="9793589at2"/>
<proteinExistence type="predicted"/>
<dbReference type="EMBL" id="QNRE01000001">
    <property type="protein sequence ID" value="RBO96777.1"/>
    <property type="molecule type" value="Genomic_DNA"/>
</dbReference>
<dbReference type="GO" id="GO:1902600">
    <property type="term" value="P:proton transmembrane transport"/>
    <property type="evidence" value="ECO:0007669"/>
    <property type="project" value="InterPro"/>
</dbReference>
<feature type="region of interest" description="Disordered" evidence="7">
    <location>
        <begin position="429"/>
        <end position="461"/>
    </location>
</feature>
<name>A0A366E393_9NOCA</name>
<keyword evidence="5" id="KW-0406">Ion transport</keyword>
<evidence type="ECO:0000256" key="3">
    <source>
        <dbReference type="ARBA" id="ARBA00022692"/>
    </source>
</evidence>
<feature type="transmembrane region" description="Helical" evidence="8">
    <location>
        <begin position="12"/>
        <end position="29"/>
    </location>
</feature>
<dbReference type="STRING" id="1210090.GCA_001613185_02973"/>
<keyword evidence="6 8" id="KW-0472">Membrane</keyword>
<feature type="transmembrane region" description="Helical" evidence="8">
    <location>
        <begin position="278"/>
        <end position="296"/>
    </location>
</feature>
<dbReference type="InterPro" id="IPR006153">
    <property type="entry name" value="Cation/H_exchanger_TM"/>
</dbReference>
<feature type="transmembrane region" description="Helical" evidence="8">
    <location>
        <begin position="114"/>
        <end position="137"/>
    </location>
</feature>
<dbReference type="Pfam" id="PF00999">
    <property type="entry name" value="Na_H_Exchanger"/>
    <property type="match status" value="1"/>
</dbReference>
<dbReference type="InterPro" id="IPR050794">
    <property type="entry name" value="CPA2_transporter"/>
</dbReference>
<evidence type="ECO:0000256" key="8">
    <source>
        <dbReference type="SAM" id="Phobius"/>
    </source>
</evidence>
<feature type="domain" description="Cation/H+ exchanger transmembrane" evidence="9">
    <location>
        <begin position="25"/>
        <end position="411"/>
    </location>
</feature>
<accession>A0A366E393</accession>
<evidence type="ECO:0000256" key="1">
    <source>
        <dbReference type="ARBA" id="ARBA00004141"/>
    </source>
</evidence>
<reference evidence="10 11" key="1">
    <citation type="submission" date="2018-06" db="EMBL/GenBank/DDBJ databases">
        <title>Genomic Encyclopedia of Type Strains, Phase IV (KMG-IV): sequencing the most valuable type-strain genomes for metagenomic binning, comparative biology and taxonomic classification.</title>
        <authorList>
            <person name="Goeker M."/>
        </authorList>
    </citation>
    <scope>NUCLEOTIDE SEQUENCE [LARGE SCALE GENOMIC DNA]</scope>
    <source>
        <strain evidence="10 11">DSM 44599</strain>
    </source>
</reference>
<evidence type="ECO:0000256" key="4">
    <source>
        <dbReference type="ARBA" id="ARBA00022989"/>
    </source>
</evidence>
<feature type="compositionally biased region" description="Basic and acidic residues" evidence="7">
    <location>
        <begin position="443"/>
        <end position="461"/>
    </location>
</feature>
<dbReference type="PANTHER" id="PTHR32468">
    <property type="entry name" value="CATION/H + ANTIPORTER"/>
    <property type="match status" value="1"/>
</dbReference>
<dbReference type="PANTHER" id="PTHR32468:SF0">
    <property type="entry name" value="K(+)_H(+) ANTIPORTER 1"/>
    <property type="match status" value="1"/>
</dbReference>
<dbReference type="GO" id="GO:0016020">
    <property type="term" value="C:membrane"/>
    <property type="evidence" value="ECO:0007669"/>
    <property type="project" value="UniProtKB-SubCell"/>
</dbReference>
<evidence type="ECO:0000256" key="6">
    <source>
        <dbReference type="ARBA" id="ARBA00023136"/>
    </source>
</evidence>
<dbReference type="Proteomes" id="UP000252586">
    <property type="component" value="Unassembled WGS sequence"/>
</dbReference>
<feature type="transmembrane region" description="Helical" evidence="8">
    <location>
        <begin position="184"/>
        <end position="208"/>
    </location>
</feature>
<dbReference type="GO" id="GO:0015297">
    <property type="term" value="F:antiporter activity"/>
    <property type="evidence" value="ECO:0007669"/>
    <property type="project" value="InterPro"/>
</dbReference>
<dbReference type="Gene3D" id="1.20.1530.20">
    <property type="match status" value="1"/>
</dbReference>
<evidence type="ECO:0000256" key="7">
    <source>
        <dbReference type="SAM" id="MobiDB-lite"/>
    </source>
</evidence>